<accession>A0ABY5I168</accession>
<feature type="transmembrane region" description="Helical" evidence="6">
    <location>
        <begin position="36"/>
        <end position="58"/>
    </location>
</feature>
<dbReference type="InterPro" id="IPR036259">
    <property type="entry name" value="MFS_trans_sf"/>
</dbReference>
<feature type="transmembrane region" description="Helical" evidence="6">
    <location>
        <begin position="6"/>
        <end position="24"/>
    </location>
</feature>
<evidence type="ECO:0000256" key="3">
    <source>
        <dbReference type="ARBA" id="ARBA00022692"/>
    </source>
</evidence>
<evidence type="ECO:0000256" key="2">
    <source>
        <dbReference type="ARBA" id="ARBA00022448"/>
    </source>
</evidence>
<organism evidence="8 9">
    <name type="scientific">Allocoprobacillus halotolerans</name>
    <dbReference type="NCBI Taxonomy" id="2944914"/>
    <lineage>
        <taxon>Bacteria</taxon>
        <taxon>Bacillati</taxon>
        <taxon>Bacillota</taxon>
        <taxon>Erysipelotrichia</taxon>
        <taxon>Erysipelotrichales</taxon>
        <taxon>Erysipelotrichaceae</taxon>
        <taxon>Allocoprobacillus</taxon>
    </lineage>
</organism>
<dbReference type="RefSeq" id="WP_290139912.1">
    <property type="nucleotide sequence ID" value="NZ_CP101620.1"/>
</dbReference>
<evidence type="ECO:0000313" key="9">
    <source>
        <dbReference type="Proteomes" id="UP001060112"/>
    </source>
</evidence>
<feature type="transmembrane region" description="Helical" evidence="6">
    <location>
        <begin position="64"/>
        <end position="84"/>
    </location>
</feature>
<feature type="domain" description="Major facilitator superfamily (MFS) profile" evidence="7">
    <location>
        <begin position="1"/>
        <end position="89"/>
    </location>
</feature>
<reference evidence="8" key="1">
    <citation type="submission" date="2022-07" db="EMBL/GenBank/DDBJ databases">
        <title>Faecal culturing of patients with breast cancer.</title>
        <authorList>
            <person name="Teng N.M.Y."/>
            <person name="Kiu R."/>
            <person name="Evans R."/>
            <person name="Baker D.J."/>
            <person name="Zenner C."/>
            <person name="Robinson S.D."/>
            <person name="Hall L.J."/>
        </authorList>
    </citation>
    <scope>NUCLEOTIDE SEQUENCE</scope>
    <source>
        <strain evidence="8">LH1062</strain>
    </source>
</reference>
<proteinExistence type="predicted"/>
<protein>
    <submittedName>
        <fullName evidence="8">MFS transporter</fullName>
    </submittedName>
</protein>
<keyword evidence="9" id="KW-1185">Reference proteome</keyword>
<keyword evidence="3 6" id="KW-0812">Transmembrane</keyword>
<evidence type="ECO:0000256" key="6">
    <source>
        <dbReference type="SAM" id="Phobius"/>
    </source>
</evidence>
<evidence type="ECO:0000313" key="8">
    <source>
        <dbReference type="EMBL" id="UTY39066.1"/>
    </source>
</evidence>
<dbReference type="PROSITE" id="PS50850">
    <property type="entry name" value="MFS"/>
    <property type="match status" value="1"/>
</dbReference>
<gene>
    <name evidence="8" type="ORF">NMU03_16045</name>
</gene>
<dbReference type="Pfam" id="PF07690">
    <property type="entry name" value="MFS_1"/>
    <property type="match status" value="1"/>
</dbReference>
<evidence type="ECO:0000256" key="4">
    <source>
        <dbReference type="ARBA" id="ARBA00022989"/>
    </source>
</evidence>
<keyword evidence="2" id="KW-0813">Transport</keyword>
<keyword evidence="4 6" id="KW-1133">Transmembrane helix</keyword>
<sequence length="89" mass="9615">MIYVAQLMQMGAYALFIPSAVYYVKKKMYAADINKGQSLVTMAMTLSEIFANLIGGVLLDIVGVRSVLLIGVVIFVIGSIIVLITTKKA</sequence>
<dbReference type="EMBL" id="CP101620">
    <property type="protein sequence ID" value="UTY39066.1"/>
    <property type="molecule type" value="Genomic_DNA"/>
</dbReference>
<keyword evidence="5 6" id="KW-0472">Membrane</keyword>
<name>A0ABY5I168_9FIRM</name>
<evidence type="ECO:0000256" key="1">
    <source>
        <dbReference type="ARBA" id="ARBA00004651"/>
    </source>
</evidence>
<dbReference type="Proteomes" id="UP001060112">
    <property type="component" value="Chromosome"/>
</dbReference>
<evidence type="ECO:0000256" key="5">
    <source>
        <dbReference type="ARBA" id="ARBA00023136"/>
    </source>
</evidence>
<comment type="subcellular location">
    <subcellularLocation>
        <location evidence="1">Cell membrane</location>
        <topology evidence="1">Multi-pass membrane protein</topology>
    </subcellularLocation>
</comment>
<dbReference type="SUPFAM" id="SSF103473">
    <property type="entry name" value="MFS general substrate transporter"/>
    <property type="match status" value="1"/>
</dbReference>
<dbReference type="InterPro" id="IPR011701">
    <property type="entry name" value="MFS"/>
</dbReference>
<evidence type="ECO:0000259" key="7">
    <source>
        <dbReference type="PROSITE" id="PS50850"/>
    </source>
</evidence>
<dbReference type="InterPro" id="IPR020846">
    <property type="entry name" value="MFS_dom"/>
</dbReference>
<dbReference type="Gene3D" id="1.20.1250.20">
    <property type="entry name" value="MFS general substrate transporter like domains"/>
    <property type="match status" value="1"/>
</dbReference>